<dbReference type="SUPFAM" id="SSF103473">
    <property type="entry name" value="MFS general substrate transporter"/>
    <property type="match status" value="1"/>
</dbReference>
<feature type="chain" id="PRO_5042848543" description="Major facilitator superfamily (MFS) profile domain-containing protein" evidence="9">
    <location>
        <begin position="27"/>
        <end position="513"/>
    </location>
</feature>
<dbReference type="Proteomes" id="UP001381693">
    <property type="component" value="Unassembled WGS sequence"/>
</dbReference>
<dbReference type="InterPro" id="IPR036259">
    <property type="entry name" value="MFS_trans_sf"/>
</dbReference>
<evidence type="ECO:0000256" key="5">
    <source>
        <dbReference type="ARBA" id="ARBA00022989"/>
    </source>
</evidence>
<feature type="transmembrane region" description="Helical" evidence="8">
    <location>
        <begin position="152"/>
        <end position="171"/>
    </location>
</feature>
<dbReference type="PANTHER" id="PTHR11662">
    <property type="entry name" value="SOLUTE CARRIER FAMILY 17"/>
    <property type="match status" value="1"/>
</dbReference>
<evidence type="ECO:0000256" key="6">
    <source>
        <dbReference type="ARBA" id="ARBA00023136"/>
    </source>
</evidence>
<keyword evidence="12" id="KW-1185">Reference proteome</keyword>
<proteinExistence type="predicted"/>
<accession>A0AAN8WMB1</accession>
<organism evidence="11 12">
    <name type="scientific">Halocaridina rubra</name>
    <name type="common">Hawaiian red shrimp</name>
    <dbReference type="NCBI Taxonomy" id="373956"/>
    <lineage>
        <taxon>Eukaryota</taxon>
        <taxon>Metazoa</taxon>
        <taxon>Ecdysozoa</taxon>
        <taxon>Arthropoda</taxon>
        <taxon>Crustacea</taxon>
        <taxon>Multicrustacea</taxon>
        <taxon>Malacostraca</taxon>
        <taxon>Eumalacostraca</taxon>
        <taxon>Eucarida</taxon>
        <taxon>Decapoda</taxon>
        <taxon>Pleocyemata</taxon>
        <taxon>Caridea</taxon>
        <taxon>Atyoidea</taxon>
        <taxon>Atyidae</taxon>
        <taxon>Halocaridina</taxon>
    </lineage>
</organism>
<feature type="transmembrane region" description="Helical" evidence="8">
    <location>
        <begin position="347"/>
        <end position="366"/>
    </location>
</feature>
<gene>
    <name evidence="11" type="ORF">SK128_005107</name>
</gene>
<feature type="transmembrane region" description="Helical" evidence="8">
    <location>
        <begin position="241"/>
        <end position="262"/>
    </location>
</feature>
<feature type="region of interest" description="Disordered" evidence="7">
    <location>
        <begin position="456"/>
        <end position="513"/>
    </location>
</feature>
<evidence type="ECO:0000256" key="9">
    <source>
        <dbReference type="SAM" id="SignalP"/>
    </source>
</evidence>
<feature type="domain" description="Major facilitator superfamily (MFS) profile" evidence="10">
    <location>
        <begin position="1"/>
        <end position="439"/>
    </location>
</feature>
<evidence type="ECO:0000256" key="4">
    <source>
        <dbReference type="ARBA" id="ARBA00022847"/>
    </source>
</evidence>
<feature type="transmembrane region" description="Helical" evidence="8">
    <location>
        <begin position="93"/>
        <end position="112"/>
    </location>
</feature>
<feature type="signal peptide" evidence="9">
    <location>
        <begin position="1"/>
        <end position="26"/>
    </location>
</feature>
<dbReference type="PANTHER" id="PTHR11662:SF399">
    <property type="entry name" value="FI19708P1-RELATED"/>
    <property type="match status" value="1"/>
</dbReference>
<comment type="caution">
    <text evidence="11">The sequence shown here is derived from an EMBL/GenBank/DDBJ whole genome shotgun (WGS) entry which is preliminary data.</text>
</comment>
<dbReference type="AlphaFoldDB" id="A0AAN8WMB1"/>
<keyword evidence="5 8" id="KW-1133">Transmembrane helix</keyword>
<dbReference type="GO" id="GO:0006820">
    <property type="term" value="P:monoatomic anion transport"/>
    <property type="evidence" value="ECO:0007669"/>
    <property type="project" value="TreeGrafter"/>
</dbReference>
<reference evidence="11 12" key="1">
    <citation type="submission" date="2023-11" db="EMBL/GenBank/DDBJ databases">
        <title>Halocaridina rubra genome assembly.</title>
        <authorList>
            <person name="Smith C."/>
        </authorList>
    </citation>
    <scope>NUCLEOTIDE SEQUENCE [LARGE SCALE GENOMIC DNA]</scope>
    <source>
        <strain evidence="11">EP-1</strain>
        <tissue evidence="11">Whole</tissue>
    </source>
</reference>
<dbReference type="CDD" id="cd17318">
    <property type="entry name" value="MFS_SLC17"/>
    <property type="match status" value="1"/>
</dbReference>
<sequence>MGFLGMVFNYMLRVNINLTIVAMVRASNTSNSSEIEDVCGYGDESDDHSSDSEGDFEWNEFTQSLITGAFFWGYIWTQIPGGRLAELFGFQRVFGGALVLASIVSCLVPVAAKGGSTILIIVRILLGLCEGPTFPSTHVLLANWAPRLERSIMSTIIYAGSQAGTIIAYPMASAIIESLGWEFVFYIQAGLTLIWCLFWFILVADSPEKSRWISQAEREYITSSFGDSKNKKVPPVPIKDILTSVPFWAIFIAGIGNNWGFYTLLTDLPLFMKNMLMQDIKSNALLSGMPYLGMWLFSLLVSFAGDRLRMTGKLSTGAVRKIANTIAHCGPAICLITLTTFTCNREATIALLFVAVGLQGGIYTGFMVNHVDIAPNFAGTLFGITNAGATIPGWVAPMTVGALTNNQQTFSQWNKVFYISAAWFIADALFFLLFSSGTEQPWNNLASLLPNDKAPSANSNLPGDSPKDIVKNSQNIPPYNTASPSEQKRHLYDDYVTDPNLRDYQNKAFEPDS</sequence>
<feature type="transmembrane region" description="Helical" evidence="8">
    <location>
        <begin position="282"/>
        <end position="301"/>
    </location>
</feature>
<dbReference type="InterPro" id="IPR050382">
    <property type="entry name" value="MFS_Na/Anion_cotransporter"/>
</dbReference>
<dbReference type="InterPro" id="IPR011701">
    <property type="entry name" value="MFS"/>
</dbReference>
<feature type="transmembrane region" description="Helical" evidence="8">
    <location>
        <begin position="416"/>
        <end position="434"/>
    </location>
</feature>
<dbReference type="Pfam" id="PF07690">
    <property type="entry name" value="MFS_1"/>
    <property type="match status" value="1"/>
</dbReference>
<evidence type="ECO:0000313" key="12">
    <source>
        <dbReference type="Proteomes" id="UP001381693"/>
    </source>
</evidence>
<keyword evidence="3 8" id="KW-0812">Transmembrane</keyword>
<evidence type="ECO:0000259" key="10">
    <source>
        <dbReference type="PROSITE" id="PS50850"/>
    </source>
</evidence>
<evidence type="ECO:0000256" key="7">
    <source>
        <dbReference type="SAM" id="MobiDB-lite"/>
    </source>
</evidence>
<evidence type="ECO:0000256" key="1">
    <source>
        <dbReference type="ARBA" id="ARBA00004141"/>
    </source>
</evidence>
<dbReference type="FunFam" id="1.20.1250.20:FF:000003">
    <property type="entry name" value="Solute carrier family 17 member 3"/>
    <property type="match status" value="1"/>
</dbReference>
<dbReference type="GO" id="GO:0015293">
    <property type="term" value="F:symporter activity"/>
    <property type="evidence" value="ECO:0007669"/>
    <property type="project" value="UniProtKB-KW"/>
</dbReference>
<keyword evidence="4" id="KW-0769">Symport</keyword>
<dbReference type="PROSITE" id="PS50850">
    <property type="entry name" value="MFS"/>
    <property type="match status" value="1"/>
</dbReference>
<dbReference type="InterPro" id="IPR020846">
    <property type="entry name" value="MFS_dom"/>
</dbReference>
<keyword evidence="9" id="KW-0732">Signal</keyword>
<evidence type="ECO:0000313" key="11">
    <source>
        <dbReference type="EMBL" id="KAK7066596.1"/>
    </source>
</evidence>
<dbReference type="GO" id="GO:0016020">
    <property type="term" value="C:membrane"/>
    <property type="evidence" value="ECO:0007669"/>
    <property type="project" value="UniProtKB-SubCell"/>
</dbReference>
<dbReference type="FunFam" id="1.20.1250.20:FF:000157">
    <property type="entry name" value="Inorganic phosphate cotransporter"/>
    <property type="match status" value="1"/>
</dbReference>
<name>A0AAN8WMB1_HALRR</name>
<feature type="compositionally biased region" description="Polar residues" evidence="7">
    <location>
        <begin position="471"/>
        <end position="485"/>
    </location>
</feature>
<evidence type="ECO:0000256" key="2">
    <source>
        <dbReference type="ARBA" id="ARBA00022448"/>
    </source>
</evidence>
<feature type="transmembrane region" description="Helical" evidence="8">
    <location>
        <begin position="373"/>
        <end position="396"/>
    </location>
</feature>
<protein>
    <recommendedName>
        <fullName evidence="10">Major facilitator superfamily (MFS) profile domain-containing protein</fullName>
    </recommendedName>
</protein>
<keyword evidence="6 8" id="KW-0472">Membrane</keyword>
<feature type="transmembrane region" description="Helical" evidence="8">
    <location>
        <begin position="183"/>
        <end position="204"/>
    </location>
</feature>
<keyword evidence="2" id="KW-0813">Transport</keyword>
<dbReference type="Gene3D" id="1.20.1250.20">
    <property type="entry name" value="MFS general substrate transporter like domains"/>
    <property type="match status" value="2"/>
</dbReference>
<evidence type="ECO:0000256" key="8">
    <source>
        <dbReference type="SAM" id="Phobius"/>
    </source>
</evidence>
<comment type="subcellular location">
    <subcellularLocation>
        <location evidence="1">Membrane</location>
        <topology evidence="1">Multi-pass membrane protein</topology>
    </subcellularLocation>
</comment>
<evidence type="ECO:0000256" key="3">
    <source>
        <dbReference type="ARBA" id="ARBA00022692"/>
    </source>
</evidence>
<dbReference type="EMBL" id="JAXCGZ010019116">
    <property type="protein sequence ID" value="KAK7066596.1"/>
    <property type="molecule type" value="Genomic_DNA"/>
</dbReference>